<comment type="caution">
    <text evidence="2">The sequence shown here is derived from an EMBL/GenBank/DDBJ whole genome shotgun (WGS) entry which is preliminary data.</text>
</comment>
<name>A0ABW5WS50_9FLAO</name>
<dbReference type="EMBL" id="JBHUOV010000005">
    <property type="protein sequence ID" value="MFD2824066.1"/>
    <property type="molecule type" value="Genomic_DNA"/>
</dbReference>
<sequence>MLTDRQSIFLCTLVVVGFVVFGILNILERLYIAIPIMSLFGLIIINLLITKRHPKTEAPQDIISKTDNLES</sequence>
<organism evidence="2 3">
    <name type="scientific">Lacinutrix iliipiscaria</name>
    <dbReference type="NCBI Taxonomy" id="1230532"/>
    <lineage>
        <taxon>Bacteria</taxon>
        <taxon>Pseudomonadati</taxon>
        <taxon>Bacteroidota</taxon>
        <taxon>Flavobacteriia</taxon>
        <taxon>Flavobacteriales</taxon>
        <taxon>Flavobacteriaceae</taxon>
        <taxon>Lacinutrix</taxon>
    </lineage>
</organism>
<keyword evidence="1" id="KW-1133">Transmembrane helix</keyword>
<evidence type="ECO:0000313" key="3">
    <source>
        <dbReference type="Proteomes" id="UP001597533"/>
    </source>
</evidence>
<feature type="transmembrane region" description="Helical" evidence="1">
    <location>
        <begin position="7"/>
        <end position="24"/>
    </location>
</feature>
<keyword evidence="1" id="KW-0812">Transmembrane</keyword>
<dbReference type="Proteomes" id="UP001597533">
    <property type="component" value="Unassembled WGS sequence"/>
</dbReference>
<proteinExistence type="predicted"/>
<keyword evidence="3" id="KW-1185">Reference proteome</keyword>
<reference evidence="3" key="1">
    <citation type="journal article" date="2019" name="Int. J. Syst. Evol. Microbiol.">
        <title>The Global Catalogue of Microorganisms (GCM) 10K type strain sequencing project: providing services to taxonomists for standard genome sequencing and annotation.</title>
        <authorList>
            <consortium name="The Broad Institute Genomics Platform"/>
            <consortium name="The Broad Institute Genome Sequencing Center for Infectious Disease"/>
            <person name="Wu L."/>
            <person name="Ma J."/>
        </authorList>
    </citation>
    <scope>NUCLEOTIDE SEQUENCE [LARGE SCALE GENOMIC DNA]</scope>
    <source>
        <strain evidence="3">KCTC 32141</strain>
    </source>
</reference>
<accession>A0ABW5WS50</accession>
<gene>
    <name evidence="2" type="ORF">ACFS5M_10310</name>
</gene>
<dbReference type="RefSeq" id="WP_183489873.1">
    <property type="nucleotide sequence ID" value="NZ_JBHUOV010000005.1"/>
</dbReference>
<feature type="transmembrane region" description="Helical" evidence="1">
    <location>
        <begin position="30"/>
        <end position="49"/>
    </location>
</feature>
<keyword evidence="1" id="KW-0472">Membrane</keyword>
<evidence type="ECO:0000256" key="1">
    <source>
        <dbReference type="SAM" id="Phobius"/>
    </source>
</evidence>
<protein>
    <submittedName>
        <fullName evidence="2">Uncharacterized protein</fullName>
    </submittedName>
</protein>
<evidence type="ECO:0000313" key="2">
    <source>
        <dbReference type="EMBL" id="MFD2824066.1"/>
    </source>
</evidence>